<dbReference type="InterPro" id="IPR002470">
    <property type="entry name" value="Peptidase_S9A"/>
</dbReference>
<dbReference type="InterPro" id="IPR023302">
    <property type="entry name" value="Pept_S9A_N"/>
</dbReference>
<proteinExistence type="inferred from homology"/>
<dbReference type="Pfam" id="PF02897">
    <property type="entry name" value="Peptidase_S9_N"/>
    <property type="match status" value="1"/>
</dbReference>
<evidence type="ECO:0000259" key="6">
    <source>
        <dbReference type="Pfam" id="PF00326"/>
    </source>
</evidence>
<dbReference type="InterPro" id="IPR001375">
    <property type="entry name" value="Peptidase_S9_cat"/>
</dbReference>
<comment type="similarity">
    <text evidence="1">Belongs to the peptidase S9A family.</text>
</comment>
<dbReference type="PROSITE" id="PS00708">
    <property type="entry name" value="PRO_ENDOPEP_SER"/>
    <property type="match status" value="1"/>
</dbReference>
<dbReference type="PANTHER" id="PTHR11757:SF19">
    <property type="entry name" value="PROLYL ENDOPEPTIDASE-LIKE"/>
    <property type="match status" value="1"/>
</dbReference>
<dbReference type="GO" id="GO:0004252">
    <property type="term" value="F:serine-type endopeptidase activity"/>
    <property type="evidence" value="ECO:0007669"/>
    <property type="project" value="UniProtKB-EC"/>
</dbReference>
<dbReference type="PATRIC" id="fig|2746.7.peg.1486"/>
<evidence type="ECO:0000256" key="4">
    <source>
        <dbReference type="ARBA" id="ARBA00022825"/>
    </source>
</evidence>
<dbReference type="AlphaFoldDB" id="A0A1B8P496"/>
<evidence type="ECO:0000256" key="2">
    <source>
        <dbReference type="ARBA" id="ARBA00022670"/>
    </source>
</evidence>
<feature type="compositionally biased region" description="Basic and acidic residues" evidence="5">
    <location>
        <begin position="1"/>
        <end position="11"/>
    </location>
</feature>
<gene>
    <name evidence="8" type="primary">ptrB</name>
    <name evidence="8" type="ORF">A8U91_01439</name>
</gene>
<evidence type="ECO:0000256" key="5">
    <source>
        <dbReference type="SAM" id="MobiDB-lite"/>
    </source>
</evidence>
<evidence type="ECO:0000256" key="1">
    <source>
        <dbReference type="ARBA" id="ARBA00005228"/>
    </source>
</evidence>
<dbReference type="EC" id="3.4.21.83" evidence="8"/>
<dbReference type="InterPro" id="IPR002471">
    <property type="entry name" value="Pept_S9_AS"/>
</dbReference>
<dbReference type="InterPro" id="IPR051543">
    <property type="entry name" value="Serine_Peptidase_S9A"/>
</dbReference>
<dbReference type="PRINTS" id="PR00862">
    <property type="entry name" value="PROLIGOPTASE"/>
</dbReference>
<feature type="region of interest" description="Disordered" evidence="5">
    <location>
        <begin position="307"/>
        <end position="344"/>
    </location>
</feature>
<keyword evidence="3 8" id="KW-0378">Hydrolase</keyword>
<feature type="region of interest" description="Disordered" evidence="5">
    <location>
        <begin position="669"/>
        <end position="698"/>
    </location>
</feature>
<keyword evidence="4" id="KW-0720">Serine protease</keyword>
<dbReference type="InterPro" id="IPR029058">
    <property type="entry name" value="AB_hydrolase_fold"/>
</dbReference>
<dbReference type="Proteomes" id="UP000092504">
    <property type="component" value="Unassembled WGS sequence"/>
</dbReference>
<name>A0A1B8P496_HALEL</name>
<sequence>MKAQPPRDRNANTDASARPVQRFRRPDDPHWHWLEQRDAPEVTAFLEAANDEARRWFAPLEDLTERLYHGHLARRELAVHGLPTALDHFTVWSETAADADHPVWWRHANDAPETAEPFFDTQARARDSAFFEIGDMALSPDETWLAWTEDTQGDEIFALWLKYLPDAPPVKLLDDIGPELCWAEDGTTLLFTRFDATQRPESIWRLSLRLTAPSPSIDHEALILHEKDPEFWLGLGKTRSREWLVLESASKDTSETHLVPARAPDSAPWRFQPREAGVEYAIDHRPGHFYVLHNRHAPTSDSIAATRPTRTRTARHWSNTATTPPWRASTPSLGAGAHRARPSRSQVRLRVIELDAAHARQRDHWLALNETPCSQALGATPHFDARRLRLREESFTQPPSWTEVDLDSGQRRLLKHQAIHGDLQPENLTCQRLWAHSHDGERVPVSVVMRADLTGHPLPTLLHGYGAYGEVLDAWFSVARLELLARGVAFAVAHVRGGGERGEPWYLAGKLEHKANSFQDFLAARDALVEQGISDGERIVAHGASAGGLLVGASLNLSPERFRAAVLDVPFVDVLRTMQNPDLPLTTAEYSEWGDPRDPAVRQRLQAYSPLDNLPERPWPPVFLQGSWHDTRVAYWSRPSSTPASASWPVPTTRLRRCCAPTWMPATAVHPGASRPGMTTRGKMPSFSGRWGKHEGGR</sequence>
<dbReference type="Gene3D" id="2.130.10.120">
    <property type="entry name" value="Prolyl oligopeptidase, N-terminal domain"/>
    <property type="match status" value="1"/>
</dbReference>
<dbReference type="SUPFAM" id="SSF50993">
    <property type="entry name" value="Peptidase/esterase 'gauge' domain"/>
    <property type="match status" value="1"/>
</dbReference>
<dbReference type="PANTHER" id="PTHR11757">
    <property type="entry name" value="PROTEASE FAMILY S9A OLIGOPEPTIDASE"/>
    <property type="match status" value="1"/>
</dbReference>
<evidence type="ECO:0000259" key="7">
    <source>
        <dbReference type="Pfam" id="PF02897"/>
    </source>
</evidence>
<feature type="domain" description="Peptidase S9A N-terminal" evidence="7">
    <location>
        <begin position="31"/>
        <end position="416"/>
    </location>
</feature>
<dbReference type="GO" id="GO:0006508">
    <property type="term" value="P:proteolysis"/>
    <property type="evidence" value="ECO:0007669"/>
    <property type="project" value="UniProtKB-KW"/>
</dbReference>
<dbReference type="EMBL" id="MAJD01000001">
    <property type="protein sequence ID" value="OBX37091.1"/>
    <property type="molecule type" value="Genomic_DNA"/>
</dbReference>
<organism evidence="8 9">
    <name type="scientific">Halomonas elongata</name>
    <dbReference type="NCBI Taxonomy" id="2746"/>
    <lineage>
        <taxon>Bacteria</taxon>
        <taxon>Pseudomonadati</taxon>
        <taxon>Pseudomonadota</taxon>
        <taxon>Gammaproteobacteria</taxon>
        <taxon>Oceanospirillales</taxon>
        <taxon>Halomonadaceae</taxon>
        <taxon>Halomonas</taxon>
    </lineage>
</organism>
<feature type="region of interest" description="Disordered" evidence="5">
    <location>
        <begin position="1"/>
        <end position="22"/>
    </location>
</feature>
<dbReference type="Pfam" id="PF00326">
    <property type="entry name" value="Peptidase_S9"/>
    <property type="match status" value="1"/>
</dbReference>
<accession>A0A1B8P496</accession>
<reference evidence="8 9" key="1">
    <citation type="submission" date="2016-06" db="EMBL/GenBank/DDBJ databases">
        <title>Genome sequence of halotolerant plant growth promoting strain of Halomonas elongata HEK1 isolated from salterns of Rann of Kutch, Gujarat, India.</title>
        <authorList>
            <person name="Gaba S."/>
            <person name="Singh R.N."/>
            <person name="Abrol S."/>
            <person name="Kaushik R."/>
            <person name="Saxena A.K."/>
        </authorList>
    </citation>
    <scope>NUCLEOTIDE SEQUENCE [LARGE SCALE GENOMIC DNA]</scope>
    <source>
        <strain evidence="8 9">HEK1</strain>
    </source>
</reference>
<protein>
    <submittedName>
        <fullName evidence="8">Protease 2</fullName>
        <ecNumber evidence="8">3.4.21.83</ecNumber>
    </submittedName>
</protein>
<keyword evidence="2 8" id="KW-0645">Protease</keyword>
<feature type="domain" description="Peptidase S9 prolyl oligopeptidase catalytic" evidence="6">
    <location>
        <begin position="476"/>
        <end position="637"/>
    </location>
</feature>
<evidence type="ECO:0000256" key="3">
    <source>
        <dbReference type="ARBA" id="ARBA00022801"/>
    </source>
</evidence>
<comment type="caution">
    <text evidence="8">The sequence shown here is derived from an EMBL/GenBank/DDBJ whole genome shotgun (WGS) entry which is preliminary data.</text>
</comment>
<evidence type="ECO:0000313" key="9">
    <source>
        <dbReference type="Proteomes" id="UP000092504"/>
    </source>
</evidence>
<dbReference type="Gene3D" id="3.40.50.1820">
    <property type="entry name" value="alpha/beta hydrolase"/>
    <property type="match status" value="1"/>
</dbReference>
<evidence type="ECO:0000313" key="8">
    <source>
        <dbReference type="EMBL" id="OBX37091.1"/>
    </source>
</evidence>
<dbReference type="SUPFAM" id="SSF53474">
    <property type="entry name" value="alpha/beta-Hydrolases"/>
    <property type="match status" value="1"/>
</dbReference>